<dbReference type="InterPro" id="IPR045390">
    <property type="entry name" value="ABC-3C_MC3"/>
</dbReference>
<evidence type="ECO:0000313" key="2">
    <source>
        <dbReference type="Proteomes" id="UP000594630"/>
    </source>
</evidence>
<evidence type="ECO:0000313" key="1">
    <source>
        <dbReference type="EMBL" id="QPH83652.1"/>
    </source>
</evidence>
<protein>
    <submittedName>
        <fullName evidence="1">Uncharacterized protein</fullName>
    </submittedName>
</protein>
<reference evidence="1 2" key="1">
    <citation type="journal article" date="2018" name="Emerg. Microbes Infect.">
        <title>Genomic analysis of oral Campylobacter concisus strains identified a potential bacterial molecular marker associated with active Crohn's disease.</title>
        <authorList>
            <person name="Liu F."/>
            <person name="Ma R."/>
            <person name="Tay C.Y.A."/>
            <person name="Octavia S."/>
            <person name="Lan R."/>
            <person name="Chung H.K.L."/>
            <person name="Riordan S.M."/>
            <person name="Grimm M.C."/>
            <person name="Leong R.W."/>
            <person name="Tanaka M.M."/>
            <person name="Connor S."/>
            <person name="Zhang L."/>
        </authorList>
    </citation>
    <scope>NUCLEOTIDE SEQUENCE [LARGE SCALE GENOMIC DNA]</scope>
    <source>
        <strain evidence="1 2">P10CDO-S2</strain>
    </source>
</reference>
<proteinExistence type="predicted"/>
<name>A0A7S9R6F3_9BACT</name>
<dbReference type="RefSeq" id="WP_107793904.1">
    <property type="nucleotide sequence ID" value="NZ_CP049274.1"/>
</dbReference>
<gene>
    <name evidence="1" type="ORF">CVT06_00450</name>
</gene>
<dbReference type="Proteomes" id="UP000594630">
    <property type="component" value="Chromosome"/>
</dbReference>
<dbReference type="Pfam" id="PF20131">
    <property type="entry name" value="MC3"/>
    <property type="match status" value="1"/>
</dbReference>
<dbReference type="AlphaFoldDB" id="A0A7S9R6F3"/>
<dbReference type="EMBL" id="CP049274">
    <property type="protein sequence ID" value="QPH83652.1"/>
    <property type="molecule type" value="Genomic_DNA"/>
</dbReference>
<accession>A0A7S9R6F3</accession>
<sequence length="158" mass="18281">MSKYVDSVYKINNNIFVFTPLFVAFYQNLKPNPKNLLLSYLVLPLVLHKTSQEKIKNSRTTSSIFTFLDSKDKGKRENVYGLPKRVQEYKEITNQCILYAIKNKWLKLNDDLSVSFLKEQKNSIASLDSAFRASSKLCNIFQNLDVVSIYKQLGVKEL</sequence>
<organism evidence="1 2">
    <name type="scientific">Campylobacter concisus</name>
    <dbReference type="NCBI Taxonomy" id="199"/>
    <lineage>
        <taxon>Bacteria</taxon>
        <taxon>Pseudomonadati</taxon>
        <taxon>Campylobacterota</taxon>
        <taxon>Epsilonproteobacteria</taxon>
        <taxon>Campylobacterales</taxon>
        <taxon>Campylobacteraceae</taxon>
        <taxon>Campylobacter</taxon>
    </lineage>
</organism>